<evidence type="ECO:0000256" key="4">
    <source>
        <dbReference type="ARBA" id="ARBA00022723"/>
    </source>
</evidence>
<reference evidence="10 11" key="1">
    <citation type="submission" date="2020-07" db="EMBL/GenBank/DDBJ databases">
        <title>Sequencing the genomes of 1000 actinobacteria strains.</title>
        <authorList>
            <person name="Klenk H.-P."/>
        </authorList>
    </citation>
    <scope>NUCLEOTIDE SEQUENCE [LARGE SCALE GENOMIC DNA]</scope>
    <source>
        <strain evidence="10 11">DSM 15131</strain>
    </source>
</reference>
<feature type="binding site" evidence="8">
    <location>
        <position position="88"/>
    </location>
    <ligand>
        <name>Fe cation</name>
        <dbReference type="ChEBI" id="CHEBI:24875"/>
    </ligand>
</feature>
<dbReference type="InterPro" id="IPR026045">
    <property type="entry name" value="Ferric-bd"/>
</dbReference>
<feature type="binding site" evidence="8">
    <location>
        <position position="225"/>
    </location>
    <ligand>
        <name>Fe cation</name>
        <dbReference type="ChEBI" id="CHEBI:24875"/>
    </ligand>
</feature>
<evidence type="ECO:0000256" key="9">
    <source>
        <dbReference type="SAM" id="SignalP"/>
    </source>
</evidence>
<evidence type="ECO:0000256" key="8">
    <source>
        <dbReference type="PIRSR" id="PIRSR002825-1"/>
    </source>
</evidence>
<keyword evidence="2" id="KW-0813">Transport</keyword>
<keyword evidence="6 8" id="KW-0408">Iron</keyword>
<dbReference type="PROSITE" id="PS01037">
    <property type="entry name" value="SBP_BACTERIAL_1"/>
    <property type="match status" value="1"/>
</dbReference>
<organism evidence="10 11">
    <name type="scientific">Nocardioides aromaticivorans</name>
    <dbReference type="NCBI Taxonomy" id="200618"/>
    <lineage>
        <taxon>Bacteria</taxon>
        <taxon>Bacillati</taxon>
        <taxon>Actinomycetota</taxon>
        <taxon>Actinomycetes</taxon>
        <taxon>Propionibacteriales</taxon>
        <taxon>Nocardioidaceae</taxon>
        <taxon>Nocardioides</taxon>
    </lineage>
</organism>
<name>A0A7Z0CP69_9ACTN</name>
<dbReference type="GO" id="GO:0055085">
    <property type="term" value="P:transmembrane transport"/>
    <property type="evidence" value="ECO:0007669"/>
    <property type="project" value="InterPro"/>
</dbReference>
<keyword evidence="4 8" id="KW-0479">Metal-binding</keyword>
<accession>A0A7Z0CP69</accession>
<keyword evidence="7" id="KW-0406">Ion transport</keyword>
<evidence type="ECO:0000256" key="3">
    <source>
        <dbReference type="ARBA" id="ARBA00022496"/>
    </source>
</evidence>
<dbReference type="Proteomes" id="UP000562045">
    <property type="component" value="Unassembled WGS sequence"/>
</dbReference>
<keyword evidence="5 9" id="KW-0732">Signal</keyword>
<dbReference type="InterPro" id="IPR006061">
    <property type="entry name" value="SBP_1_CS"/>
</dbReference>
<comment type="caution">
    <text evidence="10">The sequence shown here is derived from an EMBL/GenBank/DDBJ whole genome shotgun (WGS) entry which is preliminary data.</text>
</comment>
<protein>
    <submittedName>
        <fullName evidence="10">Iron(III) transport system substrate-binding protein</fullName>
    </submittedName>
</protein>
<dbReference type="PANTHER" id="PTHR30006:SF15">
    <property type="entry name" value="IRON-UTILIZATION PERIPLASMIC PROTEIN"/>
    <property type="match status" value="1"/>
</dbReference>
<gene>
    <name evidence="10" type="ORF">BJ993_002680</name>
</gene>
<dbReference type="AlphaFoldDB" id="A0A7Z0CP69"/>
<feature type="chain" id="PRO_5039444384" evidence="9">
    <location>
        <begin position="25"/>
        <end position="338"/>
    </location>
</feature>
<dbReference type="PROSITE" id="PS51257">
    <property type="entry name" value="PROKAR_LIPOPROTEIN"/>
    <property type="match status" value="1"/>
</dbReference>
<dbReference type="CDD" id="cd13543">
    <property type="entry name" value="PBP2_Fbp"/>
    <property type="match status" value="1"/>
</dbReference>
<dbReference type="SUPFAM" id="SSF53850">
    <property type="entry name" value="Periplasmic binding protein-like II"/>
    <property type="match status" value="1"/>
</dbReference>
<feature type="signal peptide" evidence="9">
    <location>
        <begin position="1"/>
        <end position="24"/>
    </location>
</feature>
<dbReference type="RefSeq" id="WP_179649211.1">
    <property type="nucleotide sequence ID" value="NZ_JACBZM010000001.1"/>
</dbReference>
<dbReference type="EMBL" id="JACBZM010000001">
    <property type="protein sequence ID" value="NYI45600.1"/>
    <property type="molecule type" value="Genomic_DNA"/>
</dbReference>
<evidence type="ECO:0000256" key="2">
    <source>
        <dbReference type="ARBA" id="ARBA00022448"/>
    </source>
</evidence>
<dbReference type="GO" id="GO:0030288">
    <property type="term" value="C:outer membrane-bounded periplasmic space"/>
    <property type="evidence" value="ECO:0007669"/>
    <property type="project" value="TreeGrafter"/>
</dbReference>
<evidence type="ECO:0000256" key="6">
    <source>
        <dbReference type="ARBA" id="ARBA00023004"/>
    </source>
</evidence>
<evidence type="ECO:0000256" key="5">
    <source>
        <dbReference type="ARBA" id="ARBA00022729"/>
    </source>
</evidence>
<dbReference type="Pfam" id="PF13343">
    <property type="entry name" value="SBP_bac_6"/>
    <property type="match status" value="1"/>
</dbReference>
<dbReference type="PANTHER" id="PTHR30006">
    <property type="entry name" value="THIAMINE-BINDING PERIPLASMIC PROTEIN-RELATED"/>
    <property type="match status" value="1"/>
</dbReference>
<feature type="binding site" evidence="8">
    <location>
        <position position="40"/>
    </location>
    <ligand>
        <name>Fe cation</name>
        <dbReference type="ChEBI" id="CHEBI:24875"/>
    </ligand>
</feature>
<dbReference type="Gene3D" id="3.40.190.10">
    <property type="entry name" value="Periplasmic binding protein-like II"/>
    <property type="match status" value="2"/>
</dbReference>
<dbReference type="GO" id="GO:0046872">
    <property type="term" value="F:metal ion binding"/>
    <property type="evidence" value="ECO:0007669"/>
    <property type="project" value="UniProtKB-KW"/>
</dbReference>
<keyword evidence="3" id="KW-0410">Iron transport</keyword>
<evidence type="ECO:0000313" key="11">
    <source>
        <dbReference type="Proteomes" id="UP000562045"/>
    </source>
</evidence>
<evidence type="ECO:0000256" key="1">
    <source>
        <dbReference type="ARBA" id="ARBA00008520"/>
    </source>
</evidence>
<feature type="binding site" evidence="8">
    <location>
        <position position="224"/>
    </location>
    <ligand>
        <name>Fe cation</name>
        <dbReference type="ChEBI" id="CHEBI:24875"/>
    </ligand>
</feature>
<sequence length="338" mass="36663">MNKQQLVRAVLGAAALTLVAPLLAACGDDEPKLVIYNAQHEQLLEELAPKFTEETGIEVELRNGKDLELSNQLVQEGDASPADVFLTENSPAMSQVEAAGLFEKLPADLVAPIPAQYRPTSGLWTGFVARSTVLVYNTDQVQESDLPASLMDLAKPEWKGRIAFSPAGADFQAIVAAVLDLEGEDATKAWLAGIKANGKVLDGNNVVLEQVNSGEVEVGIVYHYYWERDRKENGDVSDHSAQYYFTDQDPGAFVSVSGAGVLKSSDMKDEAEQFIEFLVGEKGQQVLADSYALEYPLNPAVELPGVTKKFSELQPPEVNVSDLDSKKVVDLMTEVGFL</sequence>
<proteinExistence type="inferred from homology"/>
<evidence type="ECO:0000313" key="10">
    <source>
        <dbReference type="EMBL" id="NYI45600.1"/>
    </source>
</evidence>
<comment type="similarity">
    <text evidence="1">Belongs to the bacterial solute-binding protein 1 family.</text>
</comment>
<dbReference type="PIRSF" id="PIRSF002825">
    <property type="entry name" value="CfbpA"/>
    <property type="match status" value="1"/>
</dbReference>
<evidence type="ECO:0000256" key="7">
    <source>
        <dbReference type="ARBA" id="ARBA00023065"/>
    </source>
</evidence>
<dbReference type="GO" id="GO:0006826">
    <property type="term" value="P:iron ion transport"/>
    <property type="evidence" value="ECO:0007669"/>
    <property type="project" value="UniProtKB-KW"/>
</dbReference>